<dbReference type="EMBL" id="CP048222">
    <property type="protein sequence ID" value="QHT69513.1"/>
    <property type="molecule type" value="Genomic_DNA"/>
</dbReference>
<dbReference type="RefSeq" id="WP_162445502.1">
    <property type="nucleotide sequence ID" value="NZ_CP048222.1"/>
</dbReference>
<evidence type="ECO:0000313" key="2">
    <source>
        <dbReference type="Proteomes" id="UP000480178"/>
    </source>
</evidence>
<proteinExistence type="predicted"/>
<dbReference type="Proteomes" id="UP000480178">
    <property type="component" value="Chromosome"/>
</dbReference>
<organism evidence="1 2">
    <name type="scientific">Rhodocytophaga rosea</name>
    <dbReference type="NCBI Taxonomy" id="2704465"/>
    <lineage>
        <taxon>Bacteria</taxon>
        <taxon>Pseudomonadati</taxon>
        <taxon>Bacteroidota</taxon>
        <taxon>Cytophagia</taxon>
        <taxon>Cytophagales</taxon>
        <taxon>Rhodocytophagaceae</taxon>
        <taxon>Rhodocytophaga</taxon>
    </lineage>
</organism>
<sequence>MKKLIIIFVWLQGVVLPAIGQTLPDSSNVKLPKPAPDKNELKYNLNESGSHYFKVTFLNQTWLRYNQSNPGTTVMGEPASETFDIGLRRTRIQLYGQITDRAFIYFQFGQNNFNFLSQNAGNRKLQAFFHDALTEYTVFKGKNYLKLGGGLTITNGLSRFSQPSIGSILTMDVPVFAQATVDQTDEFSRKLSVFARGQVGKLDYRLAISDPFPITTNGTTPPAISANSSFAQRGHHKQYQGFFTWQFLDKEAHTTPYMTGTYLGAKKVFNLEAGFITQAKAMWHISEGIDTVYTAMNLWSVAAFLDTPLNTDKGTALSAYAGYFNYDFGPGYIRYNGSMNPANGTSLPISGIANTQGNAFPMFGTGSIVYSQLGYLFPKDMLGEGNGTLQPYASLMYADFERLADPMAVFNIGINWLMKGHTSKFSLDYQNRPVYNADASGATVSSARRGSVVLQYQIFI</sequence>
<evidence type="ECO:0008006" key="3">
    <source>
        <dbReference type="Google" id="ProtNLM"/>
    </source>
</evidence>
<gene>
    <name evidence="1" type="ORF">GXP67_24145</name>
</gene>
<dbReference type="AlphaFoldDB" id="A0A6C0GPH7"/>
<name>A0A6C0GPH7_9BACT</name>
<dbReference type="KEGG" id="rhoz:GXP67_24145"/>
<reference evidence="1 2" key="1">
    <citation type="submission" date="2020-01" db="EMBL/GenBank/DDBJ databases">
        <authorList>
            <person name="Kim M.K."/>
        </authorList>
    </citation>
    <scope>NUCLEOTIDE SEQUENCE [LARGE SCALE GENOMIC DNA]</scope>
    <source>
        <strain evidence="1 2">172606-1</strain>
    </source>
</reference>
<protein>
    <recommendedName>
        <fullName evidence="3">Porin</fullName>
    </recommendedName>
</protein>
<keyword evidence="2" id="KW-1185">Reference proteome</keyword>
<evidence type="ECO:0000313" key="1">
    <source>
        <dbReference type="EMBL" id="QHT69513.1"/>
    </source>
</evidence>
<accession>A0A6C0GPH7</accession>